<evidence type="ECO:0000259" key="4">
    <source>
        <dbReference type="Pfam" id="PF00294"/>
    </source>
</evidence>
<keyword evidence="3" id="KW-0418">Kinase</keyword>
<dbReference type="PANTHER" id="PTHR43320">
    <property type="entry name" value="SUGAR KINASE"/>
    <property type="match status" value="1"/>
</dbReference>
<evidence type="ECO:0000256" key="1">
    <source>
        <dbReference type="ARBA" id="ARBA00010688"/>
    </source>
</evidence>
<comment type="similarity">
    <text evidence="1">Belongs to the carbohydrate kinase PfkB family.</text>
</comment>
<dbReference type="EMBL" id="MNUI01000075">
    <property type="protein sequence ID" value="OIN88337.1"/>
    <property type="molecule type" value="Genomic_DNA"/>
</dbReference>
<dbReference type="Gene3D" id="3.40.1190.20">
    <property type="match status" value="1"/>
</dbReference>
<comment type="caution">
    <text evidence="5">The sequence shown here is derived from an EMBL/GenBank/DDBJ whole genome shotgun (WGS) entry which is preliminary data.</text>
</comment>
<evidence type="ECO:0000313" key="6">
    <source>
        <dbReference type="Proteomes" id="UP000183144"/>
    </source>
</evidence>
<dbReference type="Pfam" id="PF00294">
    <property type="entry name" value="PfkB"/>
    <property type="match status" value="1"/>
</dbReference>
<dbReference type="InterPro" id="IPR011611">
    <property type="entry name" value="PfkB_dom"/>
</dbReference>
<dbReference type="GO" id="GO:0016301">
    <property type="term" value="F:kinase activity"/>
    <property type="evidence" value="ECO:0007669"/>
    <property type="project" value="UniProtKB-KW"/>
</dbReference>
<dbReference type="InterPro" id="IPR002173">
    <property type="entry name" value="Carboh/pur_kinase_PfkB_CS"/>
</dbReference>
<organism evidence="5 6">
    <name type="scientific">Candidatus Beckwithbacteria bacterium CG1_02_47_37</name>
    <dbReference type="NCBI Taxonomy" id="1805034"/>
    <lineage>
        <taxon>Bacteria</taxon>
        <taxon>Candidatus Beckwithiibacteriota</taxon>
    </lineage>
</organism>
<evidence type="ECO:0000256" key="2">
    <source>
        <dbReference type="ARBA" id="ARBA00022679"/>
    </source>
</evidence>
<accession>A0A1J4RLQ6</accession>
<evidence type="ECO:0000256" key="3">
    <source>
        <dbReference type="ARBA" id="ARBA00022777"/>
    </source>
</evidence>
<dbReference type="STRING" id="1805034.AUJ59_04125"/>
<dbReference type="AlphaFoldDB" id="A0A1J4RLQ6"/>
<evidence type="ECO:0000313" key="5">
    <source>
        <dbReference type="EMBL" id="OIN88337.1"/>
    </source>
</evidence>
<dbReference type="PROSITE" id="PS00583">
    <property type="entry name" value="PFKB_KINASES_1"/>
    <property type="match status" value="1"/>
</dbReference>
<sequence length="300" mass="32017">MNFDVACFGSAFVDVYLGSTEFKKVGPALCEVYGGKINVDKMVMTTGGGATNTAVGFERLGLQTAAVCAVGKDDRGLFVRKELQREGVSPLYVQQVDSPTSYSTILVATDGGRTALVYRGASNALSGYKVKWDKLDPKWFYASSLGGNFNLLAQIIRRAQKQKIKVALNPGSQEIKAGKKLQAFLPSVEVLILNCQEAETLGKFSGPKIVAVTEGRNGAELIIGKKKIKYEAIKAETIEETGAGDGFASGFMTGIINGLKPETALKMGLINGAAVTTAFGPKAGLLFAPEMNQWLKQLKT</sequence>
<dbReference type="PANTHER" id="PTHR43320:SF3">
    <property type="entry name" value="CARBOHYDRATE KINASE PFKB DOMAIN-CONTAINING PROTEIN"/>
    <property type="match status" value="1"/>
</dbReference>
<name>A0A1J4RLQ6_9BACT</name>
<dbReference type="Proteomes" id="UP000183144">
    <property type="component" value="Unassembled WGS sequence"/>
</dbReference>
<dbReference type="InterPro" id="IPR029056">
    <property type="entry name" value="Ribokinase-like"/>
</dbReference>
<reference evidence="5 6" key="1">
    <citation type="journal article" date="2016" name="Environ. Microbiol.">
        <title>Genomic resolution of a cold subsurface aquifer community provides metabolic insights for novel microbes adapted to high CO concentrations.</title>
        <authorList>
            <person name="Probst A.J."/>
            <person name="Castelle C.J."/>
            <person name="Singh A."/>
            <person name="Brown C.T."/>
            <person name="Anantharaman K."/>
            <person name="Sharon I."/>
            <person name="Hug L.A."/>
            <person name="Burstein D."/>
            <person name="Emerson J.B."/>
            <person name="Thomas B.C."/>
            <person name="Banfield J.F."/>
        </authorList>
    </citation>
    <scope>NUCLEOTIDE SEQUENCE [LARGE SCALE GENOMIC DNA]</scope>
    <source>
        <strain evidence="5">CG1_02_47_37</strain>
    </source>
</reference>
<protein>
    <recommendedName>
        <fullName evidence="4">Carbohydrate kinase PfkB domain-containing protein</fullName>
    </recommendedName>
</protein>
<proteinExistence type="inferred from homology"/>
<keyword evidence="2" id="KW-0808">Transferase</keyword>
<dbReference type="InterPro" id="IPR052700">
    <property type="entry name" value="Carb_kinase_PfkB-like"/>
</dbReference>
<dbReference type="SUPFAM" id="SSF53613">
    <property type="entry name" value="Ribokinase-like"/>
    <property type="match status" value="1"/>
</dbReference>
<feature type="domain" description="Carbohydrate kinase PfkB" evidence="4">
    <location>
        <begin position="4"/>
        <end position="282"/>
    </location>
</feature>
<gene>
    <name evidence="5" type="ORF">AUJ59_04125</name>
</gene>